<dbReference type="Gene3D" id="1.10.3860.10">
    <property type="entry name" value="Sodium:dicarboxylate symporter"/>
    <property type="match status" value="1"/>
</dbReference>
<dbReference type="SUPFAM" id="SSF118215">
    <property type="entry name" value="Proton glutamate symport protein"/>
    <property type="match status" value="1"/>
</dbReference>
<comment type="caution">
    <text evidence="8">The sequence shown here is derived from an EMBL/GenBank/DDBJ whole genome shotgun (WGS) entry which is preliminary data.</text>
</comment>
<dbReference type="GO" id="GO:0005886">
    <property type="term" value="C:plasma membrane"/>
    <property type="evidence" value="ECO:0007669"/>
    <property type="project" value="UniProtKB-SubCell"/>
</dbReference>
<dbReference type="AlphaFoldDB" id="A0A2V3UTG0"/>
<keyword evidence="5 7" id="KW-1133">Transmembrane helix</keyword>
<keyword evidence="2" id="KW-0813">Transport</keyword>
<dbReference type="PRINTS" id="PR00173">
    <property type="entry name" value="EDTRNSPORT"/>
</dbReference>
<dbReference type="PANTHER" id="PTHR42865:SF7">
    <property type="entry name" value="PROTON_GLUTAMATE-ASPARTATE SYMPORTER"/>
    <property type="match status" value="1"/>
</dbReference>
<feature type="transmembrane region" description="Helical" evidence="7">
    <location>
        <begin position="177"/>
        <end position="206"/>
    </location>
</feature>
<feature type="transmembrane region" description="Helical" evidence="7">
    <location>
        <begin position="218"/>
        <end position="242"/>
    </location>
</feature>
<evidence type="ECO:0000256" key="4">
    <source>
        <dbReference type="ARBA" id="ARBA00022692"/>
    </source>
</evidence>
<organism evidence="8 9">
    <name type="scientific">Blastomonas natatoria</name>
    <dbReference type="NCBI Taxonomy" id="34015"/>
    <lineage>
        <taxon>Bacteria</taxon>
        <taxon>Pseudomonadati</taxon>
        <taxon>Pseudomonadota</taxon>
        <taxon>Alphaproteobacteria</taxon>
        <taxon>Sphingomonadales</taxon>
        <taxon>Sphingomonadaceae</taxon>
        <taxon>Blastomonas</taxon>
    </lineage>
</organism>
<proteinExistence type="predicted"/>
<keyword evidence="4 7" id="KW-0812">Transmembrane</keyword>
<dbReference type="GO" id="GO:0015293">
    <property type="term" value="F:symporter activity"/>
    <property type="evidence" value="ECO:0007669"/>
    <property type="project" value="UniProtKB-KW"/>
</dbReference>
<dbReference type="InterPro" id="IPR001991">
    <property type="entry name" value="Na-dicarboxylate_symporter"/>
</dbReference>
<feature type="transmembrane region" description="Helical" evidence="7">
    <location>
        <begin position="38"/>
        <end position="60"/>
    </location>
</feature>
<dbReference type="OrthoDB" id="9766690at2"/>
<reference evidence="8 9" key="1">
    <citation type="submission" date="2018-05" db="EMBL/GenBank/DDBJ databases">
        <title>Genomic Encyclopedia of Type Strains, Phase IV (KMG-IV): sequencing the most valuable type-strain genomes for metagenomic binning, comparative biology and taxonomic classification.</title>
        <authorList>
            <person name="Goeker M."/>
        </authorList>
    </citation>
    <scope>NUCLEOTIDE SEQUENCE [LARGE SCALE GENOMIC DNA]</scope>
    <source>
        <strain evidence="8 9">DSM 3183</strain>
    </source>
</reference>
<evidence type="ECO:0000256" key="2">
    <source>
        <dbReference type="ARBA" id="ARBA00022448"/>
    </source>
</evidence>
<feature type="transmembrane region" description="Helical" evidence="7">
    <location>
        <begin position="72"/>
        <end position="93"/>
    </location>
</feature>
<evidence type="ECO:0000256" key="5">
    <source>
        <dbReference type="ARBA" id="ARBA00022989"/>
    </source>
</evidence>
<evidence type="ECO:0000313" key="9">
    <source>
        <dbReference type="Proteomes" id="UP000248014"/>
    </source>
</evidence>
<dbReference type="PANTHER" id="PTHR42865">
    <property type="entry name" value="PROTON/GLUTAMATE-ASPARTATE SYMPORTER"/>
    <property type="match status" value="1"/>
</dbReference>
<comment type="subcellular location">
    <subcellularLocation>
        <location evidence="1">Cell membrane</location>
        <topology evidence="1">Multi-pass membrane protein</topology>
    </subcellularLocation>
</comment>
<dbReference type="Proteomes" id="UP000248014">
    <property type="component" value="Unassembled WGS sequence"/>
</dbReference>
<protein>
    <submittedName>
        <fullName evidence="8">Na+/H+-dicarboxylate symporter</fullName>
    </submittedName>
</protein>
<evidence type="ECO:0000256" key="3">
    <source>
        <dbReference type="ARBA" id="ARBA00022475"/>
    </source>
</evidence>
<dbReference type="RefSeq" id="WP_110299796.1">
    <property type="nucleotide sequence ID" value="NZ_QJJM01000012.1"/>
</dbReference>
<dbReference type="Pfam" id="PF00375">
    <property type="entry name" value="SDF"/>
    <property type="match status" value="1"/>
</dbReference>
<evidence type="ECO:0000256" key="6">
    <source>
        <dbReference type="ARBA" id="ARBA00023136"/>
    </source>
</evidence>
<evidence type="ECO:0000313" key="8">
    <source>
        <dbReference type="EMBL" id="PXW71669.1"/>
    </source>
</evidence>
<gene>
    <name evidence="8" type="ORF">C7451_112113</name>
</gene>
<evidence type="ECO:0000256" key="1">
    <source>
        <dbReference type="ARBA" id="ARBA00004651"/>
    </source>
</evidence>
<evidence type="ECO:0000256" key="7">
    <source>
        <dbReference type="SAM" id="Phobius"/>
    </source>
</evidence>
<keyword evidence="3" id="KW-1003">Cell membrane</keyword>
<dbReference type="EMBL" id="QJJM01000012">
    <property type="protein sequence ID" value="PXW71669.1"/>
    <property type="molecule type" value="Genomic_DNA"/>
</dbReference>
<keyword evidence="6 7" id="KW-0472">Membrane</keyword>
<feature type="transmembrane region" description="Helical" evidence="7">
    <location>
        <begin position="351"/>
        <end position="375"/>
    </location>
</feature>
<keyword evidence="9" id="KW-1185">Reference proteome</keyword>
<sequence length="406" mass="41119">MLKTLLVLGALAIGIALGMAIGGDAPGVVDGADVVGSLWLRGLQMTVVPLVVTLLITGILRTAQMASAGRLTVRAIATMIALLWASATMAALVTPALLTAFPLPEAARAALRGALASADPTGEVPPFTEFLRALVPTNPVAAAANDAILPLIIFTLAFAFALTRLPADQRAPVQGLFAAIADAMIILISWVLALAPIGVFALGLVVGSRAGVAAFGALGHYVLIVAGTGSLVWISAFTLAFVGGRINPLRFLRASIPAQAVAISTQSSLASLPAMLTGVRSLGVGERTADVVLPIAVALFRATGPCMNMAVAVYVAHLMGIELGPVALGAGIAAAAITTMGAVSLPGSISFISSIAPICIAMGIPVEPLALLLAIEVFPDIMRTLGNVTMDMAVTTTIARAEGDTE</sequence>
<dbReference type="InterPro" id="IPR036458">
    <property type="entry name" value="Na:dicarbo_symporter_sf"/>
</dbReference>
<feature type="transmembrane region" description="Helical" evidence="7">
    <location>
        <begin position="323"/>
        <end position="345"/>
    </location>
</feature>
<feature type="transmembrane region" description="Helical" evidence="7">
    <location>
        <begin position="147"/>
        <end position="165"/>
    </location>
</feature>
<name>A0A2V3UTG0_9SPHN</name>
<accession>A0A2V3UTG0</accession>